<evidence type="ECO:0000256" key="3">
    <source>
        <dbReference type="ARBA" id="ARBA00013190"/>
    </source>
</evidence>
<dbReference type="InterPro" id="IPR020843">
    <property type="entry name" value="ER"/>
</dbReference>
<dbReference type="Gene3D" id="3.90.180.10">
    <property type="entry name" value="Medium-chain alcohol dehydrogenases, catalytic domain"/>
    <property type="match status" value="1"/>
</dbReference>
<dbReference type="CDD" id="cd08297">
    <property type="entry name" value="CAD3"/>
    <property type="match status" value="1"/>
</dbReference>
<dbReference type="SUPFAM" id="SSF50129">
    <property type="entry name" value="GroES-like"/>
    <property type="match status" value="1"/>
</dbReference>
<dbReference type="InterPro" id="IPR013149">
    <property type="entry name" value="ADH-like_C"/>
</dbReference>
<dbReference type="PROSITE" id="PS00059">
    <property type="entry name" value="ADH_ZINC"/>
    <property type="match status" value="1"/>
</dbReference>
<dbReference type="InterPro" id="IPR036291">
    <property type="entry name" value="NAD(P)-bd_dom_sf"/>
</dbReference>
<dbReference type="Pfam" id="PF08240">
    <property type="entry name" value="ADH_N"/>
    <property type="match status" value="1"/>
</dbReference>
<evidence type="ECO:0000256" key="5">
    <source>
        <dbReference type="ARBA" id="ARBA00022833"/>
    </source>
</evidence>
<evidence type="ECO:0000313" key="10">
    <source>
        <dbReference type="Proteomes" id="UP001597512"/>
    </source>
</evidence>
<dbReference type="InterPro" id="IPR002328">
    <property type="entry name" value="ADH_Zn_CS"/>
</dbReference>
<comment type="caution">
    <text evidence="9">The sequence shown here is derived from an EMBL/GenBank/DDBJ whole genome shotgun (WGS) entry which is preliminary data.</text>
</comment>
<keyword evidence="6 9" id="KW-0560">Oxidoreductase</keyword>
<protein>
    <recommendedName>
        <fullName evidence="3">alcohol dehydrogenase</fullName>
        <ecNumber evidence="3">1.1.1.1</ecNumber>
    </recommendedName>
</protein>
<evidence type="ECO:0000256" key="2">
    <source>
        <dbReference type="ARBA" id="ARBA00008072"/>
    </source>
</evidence>
<dbReference type="RefSeq" id="WP_381509040.1">
    <property type="nucleotide sequence ID" value="NZ_JBHUOM010000050.1"/>
</dbReference>
<keyword evidence="4 7" id="KW-0479">Metal-binding</keyword>
<reference evidence="10" key="1">
    <citation type="journal article" date="2019" name="Int. J. Syst. Evol. Microbiol.">
        <title>The Global Catalogue of Microorganisms (GCM) 10K type strain sequencing project: providing services to taxonomists for standard genome sequencing and annotation.</title>
        <authorList>
            <consortium name="The Broad Institute Genomics Platform"/>
            <consortium name="The Broad Institute Genome Sequencing Center for Infectious Disease"/>
            <person name="Wu L."/>
            <person name="Ma J."/>
        </authorList>
    </citation>
    <scope>NUCLEOTIDE SEQUENCE [LARGE SCALE GENOMIC DNA]</scope>
    <source>
        <strain evidence="10">KCTC 52490</strain>
    </source>
</reference>
<dbReference type="InterPro" id="IPR013154">
    <property type="entry name" value="ADH-like_N"/>
</dbReference>
<comment type="similarity">
    <text evidence="2 7">Belongs to the zinc-containing alcohol dehydrogenase family.</text>
</comment>
<dbReference type="PANTHER" id="PTHR42940">
    <property type="entry name" value="ALCOHOL DEHYDROGENASE 1-RELATED"/>
    <property type="match status" value="1"/>
</dbReference>
<dbReference type="EC" id="1.1.1.1" evidence="3"/>
<accession>A0ABW6AS86</accession>
<evidence type="ECO:0000259" key="8">
    <source>
        <dbReference type="SMART" id="SM00829"/>
    </source>
</evidence>
<dbReference type="GO" id="GO:0004022">
    <property type="term" value="F:alcohol dehydrogenase (NAD+) activity"/>
    <property type="evidence" value="ECO:0007669"/>
    <property type="project" value="UniProtKB-EC"/>
</dbReference>
<dbReference type="Proteomes" id="UP001597512">
    <property type="component" value="Unassembled WGS sequence"/>
</dbReference>
<keyword evidence="5 7" id="KW-0862">Zinc</keyword>
<dbReference type="Pfam" id="PF00107">
    <property type="entry name" value="ADH_zinc_N"/>
    <property type="match status" value="1"/>
</dbReference>
<evidence type="ECO:0000256" key="1">
    <source>
        <dbReference type="ARBA" id="ARBA00001947"/>
    </source>
</evidence>
<organism evidence="9 10">
    <name type="scientific">Spirosoma flavum</name>
    <dbReference type="NCBI Taxonomy" id="2048557"/>
    <lineage>
        <taxon>Bacteria</taxon>
        <taxon>Pseudomonadati</taxon>
        <taxon>Bacteroidota</taxon>
        <taxon>Cytophagia</taxon>
        <taxon>Cytophagales</taxon>
        <taxon>Cytophagaceae</taxon>
        <taxon>Spirosoma</taxon>
    </lineage>
</organism>
<sequence length="345" mass="36264">MIPSSMKAAVLHGYGQPLQIEQVPVPTVGVGQILVKVAACGVCHTDLHAIDGDWPVKATLPLIPGHEGVGTVVAVGTGVTHIHEGDRVGVPWLYSACGHCEYCYTGWETLCHSQQNTGYSVQGSFAEYVLADPDYVGHIPDTLSFADAAPILCAGVTVYKGLKETEVKPGEWVVISGIGGLGHLAVQYAKAMGMHVIAVDISPEKLTLAKAVGADLVINATTEDPATVVQASVGGAQGVLVTAVSRTAFAQGVGMLRRRGTLAVVGLPPGDFDVNIFDVALNRKTIRGSIVGTRQDLAESLAFAAEGKVTVHYQTDRLENINQIFTNMKGGQIDGRIVLDFSTVN</sequence>
<evidence type="ECO:0000313" key="9">
    <source>
        <dbReference type="EMBL" id="MFD2938265.1"/>
    </source>
</evidence>
<dbReference type="Gene3D" id="3.40.50.720">
    <property type="entry name" value="NAD(P)-binding Rossmann-like Domain"/>
    <property type="match status" value="1"/>
</dbReference>
<dbReference type="SMART" id="SM00829">
    <property type="entry name" value="PKS_ER"/>
    <property type="match status" value="1"/>
</dbReference>
<name>A0ABW6AS86_9BACT</name>
<gene>
    <name evidence="9" type="primary">adhP</name>
    <name evidence="9" type="ORF">ACFS25_31165</name>
</gene>
<feature type="domain" description="Enoyl reductase (ER)" evidence="8">
    <location>
        <begin position="15"/>
        <end position="339"/>
    </location>
</feature>
<proteinExistence type="inferred from homology"/>
<dbReference type="EMBL" id="JBHUOM010000050">
    <property type="protein sequence ID" value="MFD2938265.1"/>
    <property type="molecule type" value="Genomic_DNA"/>
</dbReference>
<dbReference type="SUPFAM" id="SSF51735">
    <property type="entry name" value="NAD(P)-binding Rossmann-fold domains"/>
    <property type="match status" value="1"/>
</dbReference>
<evidence type="ECO:0000256" key="4">
    <source>
        <dbReference type="ARBA" id="ARBA00022723"/>
    </source>
</evidence>
<evidence type="ECO:0000256" key="7">
    <source>
        <dbReference type="RuleBase" id="RU361277"/>
    </source>
</evidence>
<evidence type="ECO:0000256" key="6">
    <source>
        <dbReference type="ARBA" id="ARBA00023002"/>
    </source>
</evidence>
<dbReference type="NCBIfam" id="NF006940">
    <property type="entry name" value="PRK09422.1"/>
    <property type="match status" value="1"/>
</dbReference>
<dbReference type="PANTHER" id="PTHR42940:SF8">
    <property type="entry name" value="VACUOLAR PROTEIN SORTING-ASSOCIATED PROTEIN 11"/>
    <property type="match status" value="1"/>
</dbReference>
<keyword evidence="10" id="KW-1185">Reference proteome</keyword>
<dbReference type="InterPro" id="IPR011032">
    <property type="entry name" value="GroES-like_sf"/>
</dbReference>
<comment type="cofactor">
    <cofactor evidence="1 7">
        <name>Zn(2+)</name>
        <dbReference type="ChEBI" id="CHEBI:29105"/>
    </cofactor>
</comment>